<evidence type="ECO:0000313" key="2">
    <source>
        <dbReference type="EMBL" id="ATF92804.1"/>
    </source>
</evidence>
<accession>A0A291DYB9</accession>
<protein>
    <submittedName>
        <fullName evidence="2">DUF4123 domain-containing protein</fullName>
    </submittedName>
</protein>
<gene>
    <name evidence="2" type="ORF">CO704_12195</name>
</gene>
<feature type="domain" description="DUF4123" evidence="1">
    <location>
        <begin position="28"/>
        <end position="162"/>
    </location>
</feature>
<sequence length="298" mass="33399">MVMNYISDLSTIKKNLISTVFGNDKKTFLLVDATLETYGSEPDLFEALSAHKNCQIVFSDPRLDGVLPLYLVPLDSSNENSQSLFEISVRSALASLESEKLKQGKGRCVCAWLSTQLNVEQLSKFIANTAMQNIQNVGDILLRFYDPSVLSVLLGILDPWQCRCLLDNVDVWCYIDGDGMLRSINGNGRIRKLNYSLGLSESSFLDIKNVEIINKILLAYRDGERNDITHEAQAINTLLPALRFFSEHFEIEGDDVVQFGIDTLTSQAQFYLSSDFTKYFSGGSGKLKYKDVKNVNIS</sequence>
<evidence type="ECO:0000259" key="1">
    <source>
        <dbReference type="Pfam" id="PF13503"/>
    </source>
</evidence>
<dbReference type="EMBL" id="CP023525">
    <property type="protein sequence ID" value="ATF92804.1"/>
    <property type="molecule type" value="Genomic_DNA"/>
</dbReference>
<reference evidence="2 3" key="1">
    <citation type="submission" date="2017-09" db="EMBL/GenBank/DDBJ databases">
        <title>FDA dAtabase for Regulatory Grade micrObial Sequences (FDA-ARGOS): Supporting development and validation of Infectious Disease Dx tests.</title>
        <authorList>
            <person name="Minogue T."/>
            <person name="Wolcott M."/>
            <person name="Wasieloski L."/>
            <person name="Aguilar W."/>
            <person name="Moore D."/>
            <person name="Tallon L."/>
            <person name="Sadzewicz L."/>
            <person name="Ott S."/>
            <person name="Zhao X."/>
            <person name="Nagaraj S."/>
            <person name="Vavikolanu K."/>
            <person name="Aluvathingal J."/>
            <person name="Nadendla S."/>
            <person name="Sichtig H."/>
        </authorList>
    </citation>
    <scope>NUCLEOTIDE SEQUENCE [LARGE SCALE GENOMIC DNA]</scope>
    <source>
        <strain evidence="2 3">FDAARGOS_392</strain>
    </source>
</reference>
<name>A0A291DYB9_9ENTR</name>
<dbReference type="InterPro" id="IPR025391">
    <property type="entry name" value="DUF4123"/>
</dbReference>
<organism evidence="2 3">
    <name type="scientific">Cedecea neteri</name>
    <dbReference type="NCBI Taxonomy" id="158822"/>
    <lineage>
        <taxon>Bacteria</taxon>
        <taxon>Pseudomonadati</taxon>
        <taxon>Pseudomonadota</taxon>
        <taxon>Gammaproteobacteria</taxon>
        <taxon>Enterobacterales</taxon>
        <taxon>Enterobacteriaceae</taxon>
        <taxon>Cedecea</taxon>
    </lineage>
</organism>
<dbReference type="AlphaFoldDB" id="A0A291DYB9"/>
<evidence type="ECO:0000313" key="3">
    <source>
        <dbReference type="Proteomes" id="UP000217979"/>
    </source>
</evidence>
<dbReference type="Proteomes" id="UP000217979">
    <property type="component" value="Chromosome"/>
</dbReference>
<dbReference type="Pfam" id="PF13503">
    <property type="entry name" value="DUF4123"/>
    <property type="match status" value="1"/>
</dbReference>
<proteinExistence type="predicted"/>